<evidence type="ECO:0000313" key="2">
    <source>
        <dbReference type="Proteomes" id="UP001234297"/>
    </source>
</evidence>
<comment type="caution">
    <text evidence="1">The sequence shown here is derived from an EMBL/GenBank/DDBJ whole genome shotgun (WGS) entry which is preliminary data.</text>
</comment>
<keyword evidence="2" id="KW-1185">Reference proteome</keyword>
<accession>A0ACC2KLB4</accession>
<dbReference type="Proteomes" id="UP001234297">
    <property type="component" value="Chromosome 10"/>
</dbReference>
<proteinExistence type="predicted"/>
<protein>
    <submittedName>
        <fullName evidence="1">Uncharacterized protein</fullName>
    </submittedName>
</protein>
<dbReference type="EMBL" id="CM056818">
    <property type="protein sequence ID" value="KAJ8621718.1"/>
    <property type="molecule type" value="Genomic_DNA"/>
</dbReference>
<reference evidence="1 2" key="1">
    <citation type="journal article" date="2022" name="Hortic Res">
        <title>A haplotype resolved chromosomal level avocado genome allows analysis of novel avocado genes.</title>
        <authorList>
            <person name="Nath O."/>
            <person name="Fletcher S.J."/>
            <person name="Hayward A."/>
            <person name="Shaw L.M."/>
            <person name="Masouleh A.K."/>
            <person name="Furtado A."/>
            <person name="Henry R.J."/>
            <person name="Mitter N."/>
        </authorList>
    </citation>
    <scope>NUCLEOTIDE SEQUENCE [LARGE SCALE GENOMIC DNA]</scope>
    <source>
        <strain evidence="2">cv. Hass</strain>
    </source>
</reference>
<evidence type="ECO:0000313" key="1">
    <source>
        <dbReference type="EMBL" id="KAJ8621718.1"/>
    </source>
</evidence>
<organism evidence="1 2">
    <name type="scientific">Persea americana</name>
    <name type="common">Avocado</name>
    <dbReference type="NCBI Taxonomy" id="3435"/>
    <lineage>
        <taxon>Eukaryota</taxon>
        <taxon>Viridiplantae</taxon>
        <taxon>Streptophyta</taxon>
        <taxon>Embryophyta</taxon>
        <taxon>Tracheophyta</taxon>
        <taxon>Spermatophyta</taxon>
        <taxon>Magnoliopsida</taxon>
        <taxon>Magnoliidae</taxon>
        <taxon>Laurales</taxon>
        <taxon>Lauraceae</taxon>
        <taxon>Persea</taxon>
    </lineage>
</organism>
<sequence>MNNGEEKFVRFQDWNSERSLSSERTFSSEVGLLSGSIRRTISSLSGVICKGFDRGTEGIKNIRKSFHFRSPRDSSSNDFNSRRILDPQGEFLQRWNKIFVLACMVAVSVDPLFFYIPVVDKEKNCLNLDHRLEIAASVLRSFTDIFYVLHIFFQFRTGFIAPSSRVFGRGVLVEDPSAIAMRYLSSYFLIDVLAVLPLPQVVILIIIPKLRGSASLNAKNVLRFVVTLQYVPRLLRIIPLYREVTRSAGILTETAWAGAVFNLLLYMLASHVIGAIWYLLSIERQDTCWRRACNSRKECISSLYCKSDNPEKNDFVVTHCPIDPANVTAFNFGIYLSALDSEIVRSRDFPQKFFYCFWWGLQNLSSLGQNLKTSTFVGEILFAVFISICGLVLFSLLIGNMQTYLQSTTVRLEEMRVKRRDAEQWMSHRLLPESLRERIRRYEHYKWQETRGVDEQNLLLNLPKDLRRDIKRHLCLALLMRVPIFEKMDEQLLDAMCDLLKPVLYTEDSYIVREGDPVDEMLFIMRGKLESVTTNGGRTGFFNSHFLKAGDFCGEELLTWALDPHSSSNLPTSTRTVRAFSEVEAFALKADDLKFVASQFRRLHSKQLRHTFRFYSQQWRTWAACFIQAAWRRYSKKKLEESLHGEEGRLQAALAKGGGSSPSLGATIYASRFAANALRALRRNGTRKTRVPERLPPMLLQKPPEPDFNVDDEH</sequence>
<name>A0ACC2KLB4_PERAE</name>
<gene>
    <name evidence="1" type="ORF">MRB53_030247</name>
</gene>